<gene>
    <name evidence="2" type="ORF">ETAA1_24570</name>
</gene>
<keyword evidence="3" id="KW-1185">Reference proteome</keyword>
<dbReference type="InterPro" id="IPR001279">
    <property type="entry name" value="Metallo-B-lactamas"/>
</dbReference>
<dbReference type="Gene3D" id="3.60.15.10">
    <property type="entry name" value="Ribonuclease Z/Hydroxyacylglutathione hydrolase-like"/>
    <property type="match status" value="1"/>
</dbReference>
<dbReference type="PROSITE" id="PS50006">
    <property type="entry name" value="FHA_DOMAIN"/>
    <property type="match status" value="1"/>
</dbReference>
<dbReference type="InterPro" id="IPR036866">
    <property type="entry name" value="RibonucZ/Hydroxyglut_hydro"/>
</dbReference>
<dbReference type="AlphaFoldDB" id="A0A517XSM0"/>
<proteinExistence type="predicted"/>
<evidence type="ECO:0000313" key="2">
    <source>
        <dbReference type="EMBL" id="QDU20505.1"/>
    </source>
</evidence>
<dbReference type="EMBL" id="CP036273">
    <property type="protein sequence ID" value="QDU20505.1"/>
    <property type="molecule type" value="Genomic_DNA"/>
</dbReference>
<organism evidence="2 3">
    <name type="scientific">Urbifossiella limnaea</name>
    <dbReference type="NCBI Taxonomy" id="2528023"/>
    <lineage>
        <taxon>Bacteria</taxon>
        <taxon>Pseudomonadati</taxon>
        <taxon>Planctomycetota</taxon>
        <taxon>Planctomycetia</taxon>
        <taxon>Gemmatales</taxon>
        <taxon>Gemmataceae</taxon>
        <taxon>Urbifossiella</taxon>
    </lineage>
</organism>
<dbReference type="OrthoDB" id="9800940at2"/>
<sequence>MSADRPVDNAPYLTHAHAGLTIEGYSRAAVQSYWRVPELKLGFDLGAHPWDFMGTGTWFISHTHLDHVAALPVYVARRRMMKMEPPTVYVPAEALDDVKKLLMIFHRLDRGRQHCDLRGVSPGDEIALSREHVVTVFNTVHTIPSRGFVVWDRRHKLKDEYVGLPGNQIRDLKLSGVEITREVRVPLVAYTGDTAPAGLDAEPACFDAKVLITEMSFIRDKHRREKIHKFGHMHLDDFVERADRFKNELIVAGHFSTRYHPNEVRRLLDARLPEVLKPRMRLWI</sequence>
<accession>A0A517XSM0</accession>
<protein>
    <submittedName>
        <fullName evidence="2">Ribonuclease Z</fullName>
    </submittedName>
</protein>
<reference evidence="2 3" key="1">
    <citation type="submission" date="2019-02" db="EMBL/GenBank/DDBJ databases">
        <title>Deep-cultivation of Planctomycetes and their phenomic and genomic characterization uncovers novel biology.</title>
        <authorList>
            <person name="Wiegand S."/>
            <person name="Jogler M."/>
            <person name="Boedeker C."/>
            <person name="Pinto D."/>
            <person name="Vollmers J."/>
            <person name="Rivas-Marin E."/>
            <person name="Kohn T."/>
            <person name="Peeters S.H."/>
            <person name="Heuer A."/>
            <person name="Rast P."/>
            <person name="Oberbeckmann S."/>
            <person name="Bunk B."/>
            <person name="Jeske O."/>
            <person name="Meyerdierks A."/>
            <person name="Storesund J.E."/>
            <person name="Kallscheuer N."/>
            <person name="Luecker S."/>
            <person name="Lage O.M."/>
            <person name="Pohl T."/>
            <person name="Merkel B.J."/>
            <person name="Hornburger P."/>
            <person name="Mueller R.-W."/>
            <person name="Bruemmer F."/>
            <person name="Labrenz M."/>
            <person name="Spormann A.M."/>
            <person name="Op den Camp H."/>
            <person name="Overmann J."/>
            <person name="Amann R."/>
            <person name="Jetten M.S.M."/>
            <person name="Mascher T."/>
            <person name="Medema M.H."/>
            <person name="Devos D.P."/>
            <person name="Kaster A.-K."/>
            <person name="Ovreas L."/>
            <person name="Rohde M."/>
            <person name="Galperin M.Y."/>
            <person name="Jogler C."/>
        </authorList>
    </citation>
    <scope>NUCLEOTIDE SEQUENCE [LARGE SCALE GENOMIC DNA]</scope>
    <source>
        <strain evidence="2 3">ETA_A1</strain>
    </source>
</reference>
<dbReference type="KEGG" id="uli:ETAA1_24570"/>
<dbReference type="Proteomes" id="UP000319576">
    <property type="component" value="Chromosome"/>
</dbReference>
<dbReference type="PANTHER" id="PTHR46504">
    <property type="entry name" value="TRNASE Z TRZ1"/>
    <property type="match status" value="1"/>
</dbReference>
<feature type="domain" description="FHA" evidence="1">
    <location>
        <begin position="106"/>
        <end position="174"/>
    </location>
</feature>
<dbReference type="Pfam" id="PF12706">
    <property type="entry name" value="Lactamase_B_2"/>
    <property type="match status" value="1"/>
</dbReference>
<dbReference type="PANTHER" id="PTHR46504:SF2">
    <property type="entry name" value="TRNASE Z TRZ1"/>
    <property type="match status" value="1"/>
</dbReference>
<dbReference type="InterPro" id="IPR000253">
    <property type="entry name" value="FHA_dom"/>
</dbReference>
<dbReference type="RefSeq" id="WP_145238167.1">
    <property type="nucleotide sequence ID" value="NZ_CP036273.1"/>
</dbReference>
<name>A0A517XSM0_9BACT</name>
<dbReference type="SUPFAM" id="SSF56281">
    <property type="entry name" value="Metallo-hydrolase/oxidoreductase"/>
    <property type="match status" value="1"/>
</dbReference>
<evidence type="ECO:0000259" key="1">
    <source>
        <dbReference type="PROSITE" id="PS50006"/>
    </source>
</evidence>
<evidence type="ECO:0000313" key="3">
    <source>
        <dbReference type="Proteomes" id="UP000319576"/>
    </source>
</evidence>